<evidence type="ECO:0000256" key="1">
    <source>
        <dbReference type="ARBA" id="ARBA00004604"/>
    </source>
</evidence>
<evidence type="ECO:0000256" key="9">
    <source>
        <dbReference type="SAM" id="MobiDB-lite"/>
    </source>
</evidence>
<keyword evidence="3" id="KW-0698">rRNA processing</keyword>
<feature type="region of interest" description="Disordered" evidence="9">
    <location>
        <begin position="1"/>
        <end position="63"/>
    </location>
</feature>
<dbReference type="PANTHER" id="PTHR44215">
    <property type="entry name" value="WD REPEAT-CONTAINING PROTEIN 75"/>
    <property type="match status" value="1"/>
</dbReference>
<evidence type="ECO:0000256" key="6">
    <source>
        <dbReference type="ARBA" id="ARBA00023163"/>
    </source>
</evidence>
<reference evidence="10 11" key="1">
    <citation type="submission" date="2024-07" db="EMBL/GenBank/DDBJ databases">
        <title>Section-level genome sequencing and comparative genomics of Aspergillus sections Usti and Cavernicolus.</title>
        <authorList>
            <consortium name="Lawrence Berkeley National Laboratory"/>
            <person name="Nybo J.L."/>
            <person name="Vesth T.C."/>
            <person name="Theobald S."/>
            <person name="Frisvad J.C."/>
            <person name="Larsen T.O."/>
            <person name="Kjaerboelling I."/>
            <person name="Rothschild-Mancinelli K."/>
            <person name="Lyhne E.K."/>
            <person name="Kogle M.E."/>
            <person name="Barry K."/>
            <person name="Clum A."/>
            <person name="Na H."/>
            <person name="Ledsgaard L."/>
            <person name="Lin J."/>
            <person name="Lipzen A."/>
            <person name="Kuo A."/>
            <person name="Riley R."/>
            <person name="Mondo S."/>
            <person name="Labutti K."/>
            <person name="Haridas S."/>
            <person name="Pangalinan J."/>
            <person name="Salamov A.A."/>
            <person name="Simmons B.A."/>
            <person name="Magnuson J.K."/>
            <person name="Chen J."/>
            <person name="Drula E."/>
            <person name="Henrissat B."/>
            <person name="Wiebenga A."/>
            <person name="Lubbers R.J."/>
            <person name="Gomes A.C."/>
            <person name="Makela M.R."/>
            <person name="Stajich J."/>
            <person name="Grigoriev I.V."/>
            <person name="Mortensen U.H."/>
            <person name="De Vries R.P."/>
            <person name="Baker S.E."/>
            <person name="Andersen M.R."/>
        </authorList>
    </citation>
    <scope>NUCLEOTIDE SEQUENCE [LARGE SCALE GENOMIC DNA]</scope>
    <source>
        <strain evidence="10 11">CBS 123904</strain>
    </source>
</reference>
<dbReference type="Pfam" id="PF23869">
    <property type="entry name" value="Beta-prop_WDR75_1st"/>
    <property type="match status" value="1"/>
</dbReference>
<keyword evidence="7" id="KW-0539">Nucleus</keyword>
<dbReference type="PANTHER" id="PTHR44215:SF1">
    <property type="entry name" value="WD REPEAT-CONTAINING PROTEIN 75"/>
    <property type="match status" value="1"/>
</dbReference>
<feature type="compositionally biased region" description="Polar residues" evidence="9">
    <location>
        <begin position="50"/>
        <end position="63"/>
    </location>
</feature>
<comment type="caution">
    <text evidence="10">The sequence shown here is derived from an EMBL/GenBank/DDBJ whole genome shotgun (WGS) entry which is preliminary data.</text>
</comment>
<comment type="subcellular location">
    <subcellularLocation>
        <location evidence="1">Nucleus</location>
        <location evidence="1">Nucleolus</location>
    </subcellularLocation>
</comment>
<gene>
    <name evidence="10" type="ORF">BJY01DRAFT_228682</name>
</gene>
<evidence type="ECO:0000313" key="10">
    <source>
        <dbReference type="EMBL" id="KAL2828118.1"/>
    </source>
</evidence>
<dbReference type="SMART" id="SM00320">
    <property type="entry name" value="WD40"/>
    <property type="match status" value="2"/>
</dbReference>
<keyword evidence="11" id="KW-1185">Reference proteome</keyword>
<keyword evidence="5" id="KW-0677">Repeat</keyword>
<dbReference type="InterPro" id="IPR001680">
    <property type="entry name" value="WD40_rpt"/>
</dbReference>
<dbReference type="Gene3D" id="2.130.10.10">
    <property type="entry name" value="YVTN repeat-like/Quinoprotein amine dehydrogenase"/>
    <property type="match status" value="2"/>
</dbReference>
<evidence type="ECO:0000256" key="5">
    <source>
        <dbReference type="ARBA" id="ARBA00022737"/>
    </source>
</evidence>
<keyword evidence="6" id="KW-0804">Transcription</keyword>
<dbReference type="InterPro" id="IPR053826">
    <property type="entry name" value="WDR75"/>
</dbReference>
<evidence type="ECO:0000256" key="4">
    <source>
        <dbReference type="ARBA" id="ARBA00022574"/>
    </source>
</evidence>
<sequence length="959" mass="104368">MSTTDYPSPARLAKRSRASDAAAPGNTTNIKKERAKRRRASTAEEESTERFNPTTSSILMPSETTKLHPTFQVSESNNDTSSSWSLSRGTAGQFSSLDPALTPDEQYLFLGLETSIHVYSIATSRLFRILEQQQQQSASETIVGFRLSPINQERLYIFTSSGSVTEWDWAANRQLARWSIIQHKTTIAADVVFENRTTDPVLFSLGERKDGKRDLAITPLNDNKNENNMNNERGVSILETSVKIEGFRIVGDGQIVVAYGGTHLFLGVSSSAQDLESSSYAWREVKLGANITCVDITLTTKLPEFDLAVGGADGSILVYHGALGLLGLLPGKRDEDRKKSTPRRLHWHRDAVTAVHWSRDGNYLISGGHESVMVLWQLDTGRKQFLPHLSSPICNIIVSSSGNSYAVKLADNRVVVLSARELQPLATITGLQLCARAPTKTPSQAGTTALKHLQASRAVVAAALHPQHPEQLLITVPASHQLSQLDSTITTTGTTASVLQTYDIRSNSHIARQALARTNATTLNISPDGTQIVTPDIKHMSISQDGKWMATVDSWSPYPQDMEALGLRATTNHHHHLRSSSEYDEVFIKFWRWSGSSGLWELVTRIDKPHLSDRGSAASVLSMSARPRSHEFATIGSDALLRVWRPVIRQRYGSSKKNKDSNTEPHQTWKCRHTVDLSGYLETPGSSCSSSSAFLTSAASVCFSEDGSVLAVCLQSTSSSTNPGTILLDVQSGSVRHSKAGVYFGSVCATSFLGRHLVIATTRSVFVWDTVNDTVKSTDPSPEVQSSLGSRLLAVNNKTHNFAIASTRRTLQKKAGSSKVRKSGHYIVQVFDVDSLSVLSRIRLSKEPVALLSNPHSTEYVVVDAGANVQQLGCEGNKASQPVNTDDMIEYTDLGLSGLFGRQSTGAATNRALAAPVVTAGHTQPSERTGLASVFGDTPPFVLPPSRIVFRDLVKALAV</sequence>
<protein>
    <submittedName>
        <fullName evidence="10">WD40-repeat-containing domain protein</fullName>
    </submittedName>
</protein>
<dbReference type="InterPro" id="IPR036322">
    <property type="entry name" value="WD40_repeat_dom_sf"/>
</dbReference>
<feature type="repeat" description="WD" evidence="8">
    <location>
        <begin position="345"/>
        <end position="386"/>
    </location>
</feature>
<evidence type="ECO:0000256" key="2">
    <source>
        <dbReference type="ARBA" id="ARBA00022517"/>
    </source>
</evidence>
<evidence type="ECO:0000256" key="7">
    <source>
        <dbReference type="ARBA" id="ARBA00023242"/>
    </source>
</evidence>
<keyword evidence="2" id="KW-0690">Ribosome biogenesis</keyword>
<dbReference type="InterPro" id="IPR015943">
    <property type="entry name" value="WD40/YVTN_repeat-like_dom_sf"/>
</dbReference>
<evidence type="ECO:0000256" key="8">
    <source>
        <dbReference type="PROSITE-ProRule" id="PRU00221"/>
    </source>
</evidence>
<proteinExistence type="predicted"/>
<name>A0ABR4IMZ1_9EURO</name>
<evidence type="ECO:0000313" key="11">
    <source>
        <dbReference type="Proteomes" id="UP001610446"/>
    </source>
</evidence>
<dbReference type="PROSITE" id="PS50294">
    <property type="entry name" value="WD_REPEATS_REGION"/>
    <property type="match status" value="1"/>
</dbReference>
<dbReference type="SUPFAM" id="SSF50978">
    <property type="entry name" value="WD40 repeat-like"/>
    <property type="match status" value="2"/>
</dbReference>
<evidence type="ECO:0000256" key="3">
    <source>
        <dbReference type="ARBA" id="ARBA00022552"/>
    </source>
</evidence>
<keyword evidence="4 8" id="KW-0853">WD repeat</keyword>
<organism evidence="10 11">
    <name type="scientific">Aspergillus pseudoustus</name>
    <dbReference type="NCBI Taxonomy" id="1810923"/>
    <lineage>
        <taxon>Eukaryota</taxon>
        <taxon>Fungi</taxon>
        <taxon>Dikarya</taxon>
        <taxon>Ascomycota</taxon>
        <taxon>Pezizomycotina</taxon>
        <taxon>Eurotiomycetes</taxon>
        <taxon>Eurotiomycetidae</taxon>
        <taxon>Eurotiales</taxon>
        <taxon>Aspergillaceae</taxon>
        <taxon>Aspergillus</taxon>
        <taxon>Aspergillus subgen. Nidulantes</taxon>
    </lineage>
</organism>
<dbReference type="EMBL" id="JBFXLU010000374">
    <property type="protein sequence ID" value="KAL2828118.1"/>
    <property type="molecule type" value="Genomic_DNA"/>
</dbReference>
<dbReference type="Proteomes" id="UP001610446">
    <property type="component" value="Unassembled WGS sequence"/>
</dbReference>
<accession>A0ABR4IMZ1</accession>
<dbReference type="PROSITE" id="PS50082">
    <property type="entry name" value="WD_REPEATS_2"/>
    <property type="match status" value="1"/>
</dbReference>